<evidence type="ECO:0000313" key="6">
    <source>
        <dbReference type="EMBL" id="ODM07198.1"/>
    </source>
</evidence>
<protein>
    <submittedName>
        <fullName evidence="6">Extracellular exo-alpha-(1-&gt;5)-L-arabinofuranosidase</fullName>
        <ecNumber evidence="6">3.2.1.55</ecNumber>
    </submittedName>
</protein>
<dbReference type="GO" id="GO:0046556">
    <property type="term" value="F:alpha-L-arabinofuranosidase activity"/>
    <property type="evidence" value="ECO:0007669"/>
    <property type="project" value="UniProtKB-EC"/>
</dbReference>
<comment type="caution">
    <text evidence="6">The sequence shown here is derived from an EMBL/GenBank/DDBJ whole genome shotgun (WGS) entry which is preliminary data.</text>
</comment>
<dbReference type="Gene3D" id="2.115.10.20">
    <property type="entry name" value="Glycosyl hydrolase domain, family 43"/>
    <property type="match status" value="2"/>
</dbReference>
<reference evidence="7 9" key="2">
    <citation type="submission" date="2016-08" db="EMBL/GenBank/DDBJ databases">
        <title>Characterization of Isolates of Eisenbergiella tayi Derived from Blood Cultures, Using Whole Genome Sequencing.</title>
        <authorList>
            <person name="Bernier A.-M."/>
            <person name="Burdz T."/>
            <person name="Wiebe D."/>
            <person name="Bernard K."/>
        </authorList>
    </citation>
    <scope>NUCLEOTIDE SEQUENCE [LARGE SCALE GENOMIC DNA]</scope>
    <source>
        <strain evidence="7 9">NML120146</strain>
    </source>
</reference>
<comment type="similarity">
    <text evidence="1 5">Belongs to the glycosyl hydrolase 43 family.</text>
</comment>
<proteinExistence type="inferred from homology"/>
<evidence type="ECO:0000256" key="1">
    <source>
        <dbReference type="ARBA" id="ARBA00009865"/>
    </source>
</evidence>
<dbReference type="Pfam" id="PF04616">
    <property type="entry name" value="Glyco_hydro_43"/>
    <property type="match status" value="1"/>
</dbReference>
<keyword evidence="2" id="KW-0732">Signal</keyword>
<evidence type="ECO:0000256" key="4">
    <source>
        <dbReference type="ARBA" id="ARBA00023295"/>
    </source>
</evidence>
<dbReference type="RefSeq" id="WP_069152898.1">
    <property type="nucleotide sequence ID" value="NZ_DAWDRA010000495.1"/>
</dbReference>
<dbReference type="InterPro" id="IPR023296">
    <property type="entry name" value="Glyco_hydro_beta-prop_sf"/>
</dbReference>
<evidence type="ECO:0000256" key="5">
    <source>
        <dbReference type="RuleBase" id="RU361187"/>
    </source>
</evidence>
<gene>
    <name evidence="6" type="ORF">BEI61_03088</name>
    <name evidence="7" type="ORF">BEI63_24255</name>
</gene>
<dbReference type="EMBL" id="MEHD01000036">
    <property type="protein sequence ID" value="ODR50197.1"/>
    <property type="molecule type" value="Genomic_DNA"/>
</dbReference>
<organism evidence="6 8">
    <name type="scientific">Eisenbergiella tayi</name>
    <dbReference type="NCBI Taxonomy" id="1432052"/>
    <lineage>
        <taxon>Bacteria</taxon>
        <taxon>Bacillati</taxon>
        <taxon>Bacillota</taxon>
        <taxon>Clostridia</taxon>
        <taxon>Lachnospirales</taxon>
        <taxon>Lachnospiraceae</taxon>
        <taxon>Eisenbergiella</taxon>
    </lineage>
</organism>
<evidence type="ECO:0000256" key="3">
    <source>
        <dbReference type="ARBA" id="ARBA00022801"/>
    </source>
</evidence>
<dbReference type="AlphaFoldDB" id="A0A1E3AEP5"/>
<dbReference type="PANTHER" id="PTHR43817:SF1">
    <property type="entry name" value="HYDROLASE, FAMILY 43, PUTATIVE (AFU_ORTHOLOGUE AFUA_3G01660)-RELATED"/>
    <property type="match status" value="1"/>
</dbReference>
<reference evidence="6 8" key="1">
    <citation type="submission" date="2016-07" db="EMBL/GenBank/DDBJ databases">
        <title>Characterization of isolates of Eisenbergiella tayi derived from blood cultures, using whole genome sequencing.</title>
        <authorList>
            <person name="Burdz T."/>
            <person name="Wiebe D."/>
            <person name="Huynh C."/>
            <person name="Bernard K."/>
        </authorList>
    </citation>
    <scope>NUCLEOTIDE SEQUENCE [LARGE SCALE GENOMIC DNA]</scope>
    <source>
        <strain evidence="6 8">NML 110608</strain>
    </source>
</reference>
<evidence type="ECO:0000313" key="8">
    <source>
        <dbReference type="Proteomes" id="UP000094067"/>
    </source>
</evidence>
<keyword evidence="4 5" id="KW-0326">Glycosidase</keyword>
<keyword evidence="3 5" id="KW-0378">Hydrolase</keyword>
<dbReference type="GO" id="GO:0005975">
    <property type="term" value="P:carbohydrate metabolic process"/>
    <property type="evidence" value="ECO:0007669"/>
    <property type="project" value="InterPro"/>
</dbReference>
<dbReference type="InterPro" id="IPR006710">
    <property type="entry name" value="Glyco_hydro_43"/>
</dbReference>
<dbReference type="SUPFAM" id="SSF75005">
    <property type="entry name" value="Arabinanase/levansucrase/invertase"/>
    <property type="match status" value="1"/>
</dbReference>
<name>A0A1E3AEP5_9FIRM</name>
<evidence type="ECO:0000313" key="7">
    <source>
        <dbReference type="EMBL" id="ODR50197.1"/>
    </source>
</evidence>
<dbReference type="EMBL" id="MCGH01000002">
    <property type="protein sequence ID" value="ODM07198.1"/>
    <property type="molecule type" value="Genomic_DNA"/>
</dbReference>
<dbReference type="PATRIC" id="fig|1432052.4.peg.3441"/>
<sequence>MGVDFAEKSARIMVYTRKTDERLYPDGLARSIHLAYSRDGENYEAMNGNYGILFAEGTLDKNDTICPKGVEAPRVFPMPGGGFGITAFRVNENGSADEESEGKLLLWTTDDFIAFREMGFADPGQLPEGARAGNTVEVSRSLCDRAALHWSRLSSVAVHVPDKIPAHDAKAVEKIKATVVYSDGSTAQKRVRWDVGKIDFGRKGTCRIAGTVINEQYAFPLACGFGDPVVFPWEGRYYYISTNDNLNDVGFYVREAGNVADLFKEDVKQHLILDLDEERGLVQTFWAPEFHVIGGELYILFAVSGTQWGPQCHLMKLKKGGSLTDAGSWEDPIRIRRKDGSWLAQDGITLDMTYLKSGDCSYMVWSYRRGIGTEYDSGSMLYIARVDETEPWRLTSDPVLLTRPLYGWENVSHTINNEGPYAFTANGRIYLTYSGGAANGYTYVLGLLTAEDGADLLDKSAWHKRGTPVLSFYSVEGEYGPGHNSFFADSEGNLMIAYHAETSPDSTLRCDGIRRVHFDINGEPVFDMSAERDLAPGLARVEMDVEVC</sequence>
<evidence type="ECO:0000256" key="2">
    <source>
        <dbReference type="ARBA" id="ARBA00022729"/>
    </source>
</evidence>
<dbReference type="CDD" id="cd18818">
    <property type="entry name" value="GH43_GbtXyl43B-like"/>
    <property type="match status" value="1"/>
</dbReference>
<evidence type="ECO:0000313" key="9">
    <source>
        <dbReference type="Proteomes" id="UP000094869"/>
    </source>
</evidence>
<dbReference type="EC" id="3.2.1.55" evidence="6"/>
<dbReference type="PANTHER" id="PTHR43817">
    <property type="entry name" value="GLYCOSYL HYDROLASE"/>
    <property type="match status" value="1"/>
</dbReference>
<dbReference type="Proteomes" id="UP000094869">
    <property type="component" value="Unassembled WGS sequence"/>
</dbReference>
<accession>A0A1E3AEP5</accession>
<dbReference type="Proteomes" id="UP000094067">
    <property type="component" value="Unassembled WGS sequence"/>
</dbReference>
<keyword evidence="9" id="KW-1185">Reference proteome</keyword>